<name>A0AAU7PA70_9XANT</name>
<organism evidence="1">
    <name type="scientific">Xanthomonas sp. 10-10</name>
    <dbReference type="NCBI Taxonomy" id="3115848"/>
    <lineage>
        <taxon>Bacteria</taxon>
        <taxon>Pseudomonadati</taxon>
        <taxon>Pseudomonadota</taxon>
        <taxon>Gammaproteobacteria</taxon>
        <taxon>Lysobacterales</taxon>
        <taxon>Lysobacteraceae</taxon>
        <taxon>Xanthomonas</taxon>
    </lineage>
</organism>
<dbReference type="EMBL" id="CP144460">
    <property type="protein sequence ID" value="XBS38616.1"/>
    <property type="molecule type" value="Genomic_DNA"/>
</dbReference>
<protein>
    <submittedName>
        <fullName evidence="1">Uncharacterized protein</fullName>
    </submittedName>
</protein>
<dbReference type="AlphaFoldDB" id="A0AAU7PA70"/>
<evidence type="ECO:0000313" key="1">
    <source>
        <dbReference type="EMBL" id="XBS38616.1"/>
    </source>
</evidence>
<reference evidence="1" key="1">
    <citation type="submission" date="2024-02" db="EMBL/GenBank/DDBJ databases">
        <title>Complete genome sequence of Xanthomonas sp. 10-10.</title>
        <authorList>
            <person name="Biessy A."/>
            <person name="Ciotola M."/>
            <person name="Cadieux M."/>
            <person name="Soufiane B."/>
            <person name="Laforest M."/>
            <person name="Filion M."/>
        </authorList>
    </citation>
    <scope>NUCLEOTIDE SEQUENCE</scope>
    <source>
        <strain evidence="1">10-10</strain>
    </source>
</reference>
<proteinExistence type="predicted"/>
<gene>
    <name evidence="1" type="ORF">VZ068_03475</name>
</gene>
<dbReference type="RefSeq" id="WP_102583342.1">
    <property type="nucleotide sequence ID" value="NZ_CP144460.1"/>
</dbReference>
<accession>A0AAU7PA70</accession>
<sequence>MARKRQEMQRIIRLYRESTGDVSVNMHEVAKFAAKMGWPLPTPKSALDRLAEQFSIAAREETRHDEVTGRPYRSNLAYTDYSNGSQLVLWADIDQAPRPIARKAFVQRREQMIGDAVQLTLDVDHWNRVHKDDEPIEMPLDFAPDVEWRLAADDPGEKAA</sequence>